<dbReference type="OrthoDB" id="3515453at2759"/>
<dbReference type="STRING" id="857342.A0A2T3AYI2"/>
<proteinExistence type="predicted"/>
<feature type="domain" description="DUF7907" evidence="2">
    <location>
        <begin position="25"/>
        <end position="198"/>
    </location>
</feature>
<evidence type="ECO:0000313" key="3">
    <source>
        <dbReference type="EMBL" id="PSS15127.1"/>
    </source>
</evidence>
<feature type="signal peptide" evidence="1">
    <location>
        <begin position="1"/>
        <end position="19"/>
    </location>
</feature>
<dbReference type="GeneID" id="36572379"/>
<dbReference type="InParanoid" id="A0A2T3AYI2"/>
<feature type="chain" id="PRO_5015526327" description="DUF7907 domain-containing protein" evidence="1">
    <location>
        <begin position="20"/>
        <end position="200"/>
    </location>
</feature>
<dbReference type="EMBL" id="KZ679013">
    <property type="protein sequence ID" value="PSS15127.1"/>
    <property type="molecule type" value="Genomic_DNA"/>
</dbReference>
<name>A0A2T3AYI2_AMORE</name>
<organism evidence="3 4">
    <name type="scientific">Amorphotheca resinae ATCC 22711</name>
    <dbReference type="NCBI Taxonomy" id="857342"/>
    <lineage>
        <taxon>Eukaryota</taxon>
        <taxon>Fungi</taxon>
        <taxon>Dikarya</taxon>
        <taxon>Ascomycota</taxon>
        <taxon>Pezizomycotina</taxon>
        <taxon>Leotiomycetes</taxon>
        <taxon>Helotiales</taxon>
        <taxon>Amorphothecaceae</taxon>
        <taxon>Amorphotheca</taxon>
    </lineage>
</organism>
<gene>
    <name evidence="3" type="ORF">M430DRAFT_20436</name>
</gene>
<evidence type="ECO:0000259" key="2">
    <source>
        <dbReference type="Pfam" id="PF25484"/>
    </source>
</evidence>
<protein>
    <recommendedName>
        <fullName evidence="2">DUF7907 domain-containing protein</fullName>
    </recommendedName>
</protein>
<evidence type="ECO:0000313" key="4">
    <source>
        <dbReference type="Proteomes" id="UP000241818"/>
    </source>
</evidence>
<evidence type="ECO:0000256" key="1">
    <source>
        <dbReference type="SAM" id="SignalP"/>
    </source>
</evidence>
<dbReference type="Proteomes" id="UP000241818">
    <property type="component" value="Unassembled WGS sequence"/>
</dbReference>
<keyword evidence="4" id="KW-1185">Reference proteome</keyword>
<reference evidence="3 4" key="1">
    <citation type="journal article" date="2018" name="New Phytol.">
        <title>Comparative genomics and transcriptomics depict ericoid mycorrhizal fungi as versatile saprotrophs and plant mutualists.</title>
        <authorList>
            <person name="Martino E."/>
            <person name="Morin E."/>
            <person name="Grelet G.A."/>
            <person name="Kuo A."/>
            <person name="Kohler A."/>
            <person name="Daghino S."/>
            <person name="Barry K.W."/>
            <person name="Cichocki N."/>
            <person name="Clum A."/>
            <person name="Dockter R.B."/>
            <person name="Hainaut M."/>
            <person name="Kuo R.C."/>
            <person name="LaButti K."/>
            <person name="Lindahl B.D."/>
            <person name="Lindquist E.A."/>
            <person name="Lipzen A."/>
            <person name="Khouja H.R."/>
            <person name="Magnuson J."/>
            <person name="Murat C."/>
            <person name="Ohm R.A."/>
            <person name="Singer S.W."/>
            <person name="Spatafora J.W."/>
            <person name="Wang M."/>
            <person name="Veneault-Fourrey C."/>
            <person name="Henrissat B."/>
            <person name="Grigoriev I.V."/>
            <person name="Martin F.M."/>
            <person name="Perotto S."/>
        </authorList>
    </citation>
    <scope>NUCLEOTIDE SEQUENCE [LARGE SCALE GENOMIC DNA]</scope>
    <source>
        <strain evidence="3 4">ATCC 22711</strain>
    </source>
</reference>
<dbReference type="Pfam" id="PF25484">
    <property type="entry name" value="DUF7907"/>
    <property type="match status" value="1"/>
</dbReference>
<dbReference type="RefSeq" id="XP_024719726.1">
    <property type="nucleotide sequence ID" value="XM_024864298.1"/>
</dbReference>
<dbReference type="AlphaFoldDB" id="A0A2T3AYI2"/>
<keyword evidence="1" id="KW-0732">Signal</keyword>
<accession>A0A2T3AYI2</accession>
<sequence length="200" mass="21383">MRASFIAGFLALAASQATAQFTNQSAPFTLVLHSQNATINGSTLVPCHEGAAIEGLCYGSAVAGAPATQYNFNYSSASTPDPKIGVVGILTYELRGGNFNVSSPMELSYNPVSNVAVPLFTPGENSQEVAFDAANKLAIPGYLDDRQIASGSPYNPALYYRWYACTTNAGYTYQTLAWVMGDQRPENPTCQKVDVVRVFV</sequence>
<dbReference type="InterPro" id="IPR057229">
    <property type="entry name" value="DUF7907"/>
</dbReference>